<accession>A0A815HS34</accession>
<evidence type="ECO:0000313" key="3">
    <source>
        <dbReference type="EMBL" id="CAF4230197.1"/>
    </source>
</evidence>
<protein>
    <recommendedName>
        <fullName evidence="5">CCHC-type domain-containing protein</fullName>
    </recommendedName>
</protein>
<dbReference type="Proteomes" id="UP000681722">
    <property type="component" value="Unassembled WGS sequence"/>
</dbReference>
<dbReference type="Proteomes" id="UP000663829">
    <property type="component" value="Unassembled WGS sequence"/>
</dbReference>
<proteinExistence type="predicted"/>
<feature type="region of interest" description="Disordered" evidence="1">
    <location>
        <begin position="70"/>
        <end position="119"/>
    </location>
</feature>
<keyword evidence="4" id="KW-1185">Reference proteome</keyword>
<evidence type="ECO:0000313" key="2">
    <source>
        <dbReference type="EMBL" id="CAF1356257.1"/>
    </source>
</evidence>
<feature type="compositionally biased region" description="Polar residues" evidence="1">
    <location>
        <begin position="94"/>
        <end position="109"/>
    </location>
</feature>
<evidence type="ECO:0000256" key="1">
    <source>
        <dbReference type="SAM" id="MobiDB-lite"/>
    </source>
</evidence>
<dbReference type="OrthoDB" id="8006889at2759"/>
<dbReference type="EMBL" id="CAJOBC010067101">
    <property type="protein sequence ID" value="CAF4230197.1"/>
    <property type="molecule type" value="Genomic_DNA"/>
</dbReference>
<dbReference type="AlphaFoldDB" id="A0A815HS34"/>
<reference evidence="2" key="1">
    <citation type="submission" date="2021-02" db="EMBL/GenBank/DDBJ databases">
        <authorList>
            <person name="Nowell W R."/>
        </authorList>
    </citation>
    <scope>NUCLEOTIDE SEQUENCE</scope>
</reference>
<dbReference type="EMBL" id="CAJNOQ010015152">
    <property type="protein sequence ID" value="CAF1356257.1"/>
    <property type="molecule type" value="Genomic_DNA"/>
</dbReference>
<feature type="compositionally biased region" description="Polar residues" evidence="1">
    <location>
        <begin position="70"/>
        <end position="87"/>
    </location>
</feature>
<organism evidence="2 4">
    <name type="scientific">Didymodactylos carnosus</name>
    <dbReference type="NCBI Taxonomy" id="1234261"/>
    <lineage>
        <taxon>Eukaryota</taxon>
        <taxon>Metazoa</taxon>
        <taxon>Spiralia</taxon>
        <taxon>Gnathifera</taxon>
        <taxon>Rotifera</taxon>
        <taxon>Eurotatoria</taxon>
        <taxon>Bdelloidea</taxon>
        <taxon>Philodinida</taxon>
        <taxon>Philodinidae</taxon>
        <taxon>Didymodactylos</taxon>
    </lineage>
</organism>
<comment type="caution">
    <text evidence="2">The sequence shown here is derived from an EMBL/GenBank/DDBJ whole genome shotgun (WGS) entry which is preliminary data.</text>
</comment>
<evidence type="ECO:0000313" key="4">
    <source>
        <dbReference type="Proteomes" id="UP000663829"/>
    </source>
</evidence>
<name>A0A815HS34_9BILA</name>
<evidence type="ECO:0008006" key="5">
    <source>
        <dbReference type="Google" id="ProtNLM"/>
    </source>
</evidence>
<gene>
    <name evidence="2" type="ORF">GPM918_LOCUS31155</name>
    <name evidence="3" type="ORF">SRO942_LOCUS31788</name>
</gene>
<sequence>MVRERSSKFSQQIAFERMINHQQGINQSVYDFCWGMLHISREIDPQPTAHNILQHLISNVKPFLKRRWPTQQQPLQQIRSDTAQSHPTPADLQQAVTSQPAAAVSNAQKPLSKGQVFENSNNRGSYSNYSGCHICGSLEHYAGNCRERQGFEQWSH</sequence>